<reference evidence="1 2" key="1">
    <citation type="journal article" date="2021" name="Front. Microbiol.">
        <title>Comprehensive Comparative Genomics and Phenotyping of Methylobacterium Species.</title>
        <authorList>
            <person name="Alessa O."/>
            <person name="Ogura Y."/>
            <person name="Fujitani Y."/>
            <person name="Takami H."/>
            <person name="Hayashi T."/>
            <person name="Sahin N."/>
            <person name="Tani A."/>
        </authorList>
    </citation>
    <scope>NUCLEOTIDE SEQUENCE [LARGE SCALE GENOMIC DNA]</scope>
    <source>
        <strain evidence="1 2">DSM 23679</strain>
    </source>
</reference>
<accession>A0ABQ4QPG1</accession>
<dbReference type="Proteomes" id="UP001055117">
    <property type="component" value="Unassembled WGS sequence"/>
</dbReference>
<proteinExistence type="predicted"/>
<dbReference type="EMBL" id="BPQG01000121">
    <property type="protein sequence ID" value="GJD47175.1"/>
    <property type="molecule type" value="Genomic_DNA"/>
</dbReference>
<keyword evidence="2" id="KW-1185">Reference proteome</keyword>
<dbReference type="RefSeq" id="WP_238273316.1">
    <property type="nucleotide sequence ID" value="NZ_BPQG01000121.1"/>
</dbReference>
<comment type="caution">
    <text evidence="1">The sequence shown here is derived from an EMBL/GenBank/DDBJ whole genome shotgun (WGS) entry which is preliminary data.</text>
</comment>
<organism evidence="1 2">
    <name type="scientific">Methylobacterium cerastii</name>
    <dbReference type="NCBI Taxonomy" id="932741"/>
    <lineage>
        <taxon>Bacteria</taxon>
        <taxon>Pseudomonadati</taxon>
        <taxon>Pseudomonadota</taxon>
        <taxon>Alphaproteobacteria</taxon>
        <taxon>Hyphomicrobiales</taxon>
        <taxon>Methylobacteriaceae</taxon>
        <taxon>Methylobacterium</taxon>
    </lineage>
</organism>
<protein>
    <submittedName>
        <fullName evidence="1">Uncharacterized protein</fullName>
    </submittedName>
</protein>
<evidence type="ECO:0000313" key="1">
    <source>
        <dbReference type="EMBL" id="GJD47175.1"/>
    </source>
</evidence>
<gene>
    <name evidence="1" type="ORF">AFCDBAGC_5061</name>
</gene>
<evidence type="ECO:0000313" key="2">
    <source>
        <dbReference type="Proteomes" id="UP001055117"/>
    </source>
</evidence>
<name>A0ABQ4QPG1_9HYPH</name>
<sequence>MTTVPSVLAQACEWAVVDRARVDRAASRDHWSDEQLDEAIERHNAVFCRAIAEPAACLKDLAAKARLALDDFNRFVEHEGRSPLDDGEKLMKVVLQEVIALCA</sequence>